<dbReference type="EMBL" id="JSCE01000234">
    <property type="protein sequence ID" value="KHM49629.1"/>
    <property type="molecule type" value="Genomic_DNA"/>
</dbReference>
<protein>
    <recommendedName>
        <fullName evidence="1">Zinc-ribbon domain-containing protein</fullName>
    </recommendedName>
</protein>
<evidence type="ECO:0000313" key="3">
    <source>
        <dbReference type="Proteomes" id="UP000030993"/>
    </source>
</evidence>
<reference evidence="2 3" key="1">
    <citation type="journal article" date="2013" name="PLoS ONE">
        <title>Identification and characterization of three novel lipases belonging to families II and V from Anaerovibrio lipolyticus 5ST.</title>
        <authorList>
            <person name="Prive F."/>
            <person name="Kaderbhai N.N."/>
            <person name="Girdwood S."/>
            <person name="Worgan H.J."/>
            <person name="Pinloche E."/>
            <person name="Scollan N.D."/>
            <person name="Huws S.A."/>
            <person name="Newbold C.J."/>
        </authorList>
    </citation>
    <scope>NUCLEOTIDE SEQUENCE [LARGE SCALE GENOMIC DNA]</scope>
    <source>
        <strain evidence="2 3">5S</strain>
    </source>
</reference>
<evidence type="ECO:0000313" key="2">
    <source>
        <dbReference type="EMBL" id="KHM49629.1"/>
    </source>
</evidence>
<evidence type="ECO:0000259" key="1">
    <source>
        <dbReference type="Pfam" id="PF13240"/>
    </source>
</evidence>
<dbReference type="AlphaFoldDB" id="A0A0B2JP86"/>
<dbReference type="Pfam" id="PF13240">
    <property type="entry name" value="Zn_Ribbon_1"/>
    <property type="match status" value="1"/>
</dbReference>
<dbReference type="InterPro" id="IPR026870">
    <property type="entry name" value="Zinc_ribbon_dom"/>
</dbReference>
<sequence length="188" mass="21369">MTFQIPFNFNNVIFAQNIITGIGFMPVNFHFPGVNSHMDSCISFGVKKFSNFSAIEEQVILFYDDGDMKAPNKGFLLTTKGMHILGYPWFIPMERLIGSNIQLTKSQFGFDLTMYYPEGVSPISDTYKIYVPNDMLIPILRMVFKQLSEQDHMAPVGKEKRVKKFCTSCGTKLLPGAKFCQNCGIKLY</sequence>
<comment type="caution">
    <text evidence="2">The sequence shown here is derived from an EMBL/GenBank/DDBJ whole genome shotgun (WGS) entry which is preliminary data.</text>
</comment>
<dbReference type="STRING" id="82374.NZ47_12565"/>
<dbReference type="Proteomes" id="UP000030993">
    <property type="component" value="Unassembled WGS sequence"/>
</dbReference>
<accession>A0A0B2JP86</accession>
<organism evidence="2 3">
    <name type="scientific">Anaerovibrio lipolyticus</name>
    <dbReference type="NCBI Taxonomy" id="82374"/>
    <lineage>
        <taxon>Bacteria</taxon>
        <taxon>Bacillati</taxon>
        <taxon>Bacillota</taxon>
        <taxon>Negativicutes</taxon>
        <taxon>Selenomonadales</taxon>
        <taxon>Selenomonadaceae</taxon>
        <taxon>Anaerovibrio</taxon>
    </lineage>
</organism>
<feature type="domain" description="Zinc-ribbon" evidence="1">
    <location>
        <begin position="165"/>
        <end position="187"/>
    </location>
</feature>
<name>A0A0B2JP86_9FIRM</name>
<gene>
    <name evidence="2" type="ORF">NZ47_12565</name>
</gene>
<proteinExistence type="predicted"/>
<keyword evidence="3" id="KW-1185">Reference proteome</keyword>